<evidence type="ECO:0000256" key="3">
    <source>
        <dbReference type="ARBA" id="ARBA00019618"/>
    </source>
</evidence>
<dbReference type="InterPro" id="IPR021643">
    <property type="entry name" value="Mediator_Med13_N"/>
</dbReference>
<accession>A0A0B2UJT4</accession>
<gene>
    <name evidence="9" type="primary">let-19</name>
    <name evidence="9" type="ORF">Tcan_02371</name>
</gene>
<evidence type="ECO:0000259" key="8">
    <source>
        <dbReference type="Pfam" id="PF11597"/>
    </source>
</evidence>
<dbReference type="OrthoDB" id="103819at2759"/>
<evidence type="ECO:0000256" key="2">
    <source>
        <dbReference type="ARBA" id="ARBA00009354"/>
    </source>
</evidence>
<evidence type="ECO:0000313" key="9">
    <source>
        <dbReference type="EMBL" id="KHN71321.1"/>
    </source>
</evidence>
<dbReference type="GO" id="GO:0045944">
    <property type="term" value="P:positive regulation of transcription by RNA polymerase II"/>
    <property type="evidence" value="ECO:0007669"/>
    <property type="project" value="TreeGrafter"/>
</dbReference>
<dbReference type="InterPro" id="IPR051139">
    <property type="entry name" value="Mediator_complx_sub13"/>
</dbReference>
<evidence type="ECO:0000256" key="6">
    <source>
        <dbReference type="ARBA" id="ARBA00023163"/>
    </source>
</evidence>
<keyword evidence="5" id="KW-0805">Transcription regulation</keyword>
<keyword evidence="4" id="KW-0678">Repressor</keyword>
<dbReference type="GO" id="GO:0003713">
    <property type="term" value="F:transcription coactivator activity"/>
    <property type="evidence" value="ECO:0007669"/>
    <property type="project" value="TreeGrafter"/>
</dbReference>
<dbReference type="Proteomes" id="UP000031036">
    <property type="component" value="Unassembled WGS sequence"/>
</dbReference>
<comment type="caution">
    <text evidence="9">The sequence shown here is derived from an EMBL/GenBank/DDBJ whole genome shotgun (WGS) entry which is preliminary data.</text>
</comment>
<proteinExistence type="inferred from homology"/>
<keyword evidence="10" id="KW-1185">Reference proteome</keyword>
<evidence type="ECO:0000256" key="1">
    <source>
        <dbReference type="ARBA" id="ARBA00004123"/>
    </source>
</evidence>
<dbReference type="PANTHER" id="PTHR48249">
    <property type="entry name" value="MEDIATOR OF RNA POLYMERASE II TRANSCRIPTION SUBUNIT 13"/>
    <property type="match status" value="1"/>
</dbReference>
<keyword evidence="7" id="KW-0539">Nucleus</keyword>
<dbReference type="GO" id="GO:0016592">
    <property type="term" value="C:mediator complex"/>
    <property type="evidence" value="ECO:0007669"/>
    <property type="project" value="TreeGrafter"/>
</dbReference>
<dbReference type="Pfam" id="PF11597">
    <property type="entry name" value="Med13_N"/>
    <property type="match status" value="1"/>
</dbReference>
<evidence type="ECO:0000313" key="10">
    <source>
        <dbReference type="Proteomes" id="UP000031036"/>
    </source>
</evidence>
<comment type="subcellular location">
    <subcellularLocation>
        <location evidence="1">Nucleus</location>
    </subcellularLocation>
</comment>
<keyword evidence="6" id="KW-0804">Transcription</keyword>
<dbReference type="EMBL" id="JPKZ01022478">
    <property type="protein sequence ID" value="KHN71321.1"/>
    <property type="molecule type" value="Genomic_DNA"/>
</dbReference>
<comment type="similarity">
    <text evidence="2">Belongs to the Mediator complex subunit 13 family.</text>
</comment>
<name>A0A0B2UJT4_TOXCA</name>
<evidence type="ECO:0000256" key="7">
    <source>
        <dbReference type="ARBA" id="ARBA00023242"/>
    </source>
</evidence>
<evidence type="ECO:0000256" key="5">
    <source>
        <dbReference type="ARBA" id="ARBA00023015"/>
    </source>
</evidence>
<dbReference type="AlphaFoldDB" id="A0A0B2UJT4"/>
<evidence type="ECO:0000256" key="4">
    <source>
        <dbReference type="ARBA" id="ARBA00022491"/>
    </source>
</evidence>
<protein>
    <recommendedName>
        <fullName evidence="3">Mediator of RNA polymerase II transcription subunit 13</fullName>
    </recommendedName>
</protein>
<dbReference type="PANTHER" id="PTHR48249:SF3">
    <property type="entry name" value="MEDIATOR OF RNA POLYMERASE II TRANSCRIPTION SUBUNIT 13"/>
    <property type="match status" value="1"/>
</dbReference>
<dbReference type="STRING" id="6265.A0A0B2UJT4"/>
<organism evidence="9 10">
    <name type="scientific">Toxocara canis</name>
    <name type="common">Canine roundworm</name>
    <dbReference type="NCBI Taxonomy" id="6265"/>
    <lineage>
        <taxon>Eukaryota</taxon>
        <taxon>Metazoa</taxon>
        <taxon>Ecdysozoa</taxon>
        <taxon>Nematoda</taxon>
        <taxon>Chromadorea</taxon>
        <taxon>Rhabditida</taxon>
        <taxon>Spirurina</taxon>
        <taxon>Ascaridomorpha</taxon>
        <taxon>Ascaridoidea</taxon>
        <taxon>Toxocaridae</taxon>
        <taxon>Toxocara</taxon>
    </lineage>
</organism>
<sequence length="165" mass="18814">MVLLVWQKFARNLLKNGYIRIGKYFARPYEIPSADRIQCSPSYITGISFNFFVHGENTVCTSVSIQRQPTLFRLSRRHLDRGKRQPVILGPWSLRAHLIPDQPRIVSVPAPPPHHPFANDVDIKTVRRALILRRNIPLYTVVVHEQVEFSSGAAGPQLLFSSSFV</sequence>
<feature type="domain" description="Mediator complex subunit Med13 N-terminal" evidence="8">
    <location>
        <begin position="10"/>
        <end position="101"/>
    </location>
</feature>
<reference evidence="9 10" key="1">
    <citation type="submission" date="2014-11" db="EMBL/GenBank/DDBJ databases">
        <title>Genetic blueprint of the zoonotic pathogen Toxocara canis.</title>
        <authorList>
            <person name="Zhu X.-Q."/>
            <person name="Korhonen P.K."/>
            <person name="Cai H."/>
            <person name="Young N.D."/>
            <person name="Nejsum P."/>
            <person name="von Samson-Himmelstjerna G."/>
            <person name="Boag P.R."/>
            <person name="Tan P."/>
            <person name="Li Q."/>
            <person name="Min J."/>
            <person name="Yang Y."/>
            <person name="Wang X."/>
            <person name="Fang X."/>
            <person name="Hall R.S."/>
            <person name="Hofmann A."/>
            <person name="Sternberg P.W."/>
            <person name="Jex A.R."/>
            <person name="Gasser R.B."/>
        </authorList>
    </citation>
    <scope>NUCLEOTIDE SEQUENCE [LARGE SCALE GENOMIC DNA]</scope>
    <source>
        <strain evidence="9">PN_DK_2014</strain>
    </source>
</reference>